<protein>
    <recommendedName>
        <fullName evidence="4">Zinc-regulated TonB-dependent outer membrane receptor</fullName>
    </recommendedName>
</protein>
<reference evidence="2 3" key="1">
    <citation type="submission" date="2016-10" db="EMBL/GenBank/DDBJ databases">
        <authorList>
            <person name="de Groot N.N."/>
        </authorList>
    </citation>
    <scope>NUCLEOTIDE SEQUENCE [LARGE SCALE GENOMIC DNA]</scope>
    <source>
        <strain evidence="2 3">DSM 18438</strain>
    </source>
</reference>
<evidence type="ECO:0000313" key="3">
    <source>
        <dbReference type="Proteomes" id="UP000199058"/>
    </source>
</evidence>
<dbReference type="EMBL" id="FOLH01000002">
    <property type="protein sequence ID" value="SFC01778.1"/>
    <property type="molecule type" value="Genomic_DNA"/>
</dbReference>
<dbReference type="RefSeq" id="WP_091960541.1">
    <property type="nucleotide sequence ID" value="NZ_FOLH01000002.1"/>
</dbReference>
<dbReference type="STRING" id="1122252.SAMN05660443_1158"/>
<proteinExistence type="predicted"/>
<evidence type="ECO:0008006" key="4">
    <source>
        <dbReference type="Google" id="ProtNLM"/>
    </source>
</evidence>
<evidence type="ECO:0000313" key="2">
    <source>
        <dbReference type="EMBL" id="SFC01778.1"/>
    </source>
</evidence>
<feature type="chain" id="PRO_5011617854" description="Zinc-regulated TonB-dependent outer membrane receptor" evidence="1">
    <location>
        <begin position="24"/>
        <end position="422"/>
    </location>
</feature>
<keyword evidence="1" id="KW-0732">Signal</keyword>
<dbReference type="SUPFAM" id="SSF56935">
    <property type="entry name" value="Porins"/>
    <property type="match status" value="1"/>
</dbReference>
<gene>
    <name evidence="2" type="ORF">SAMN05660443_1158</name>
</gene>
<name>A0A1I1FVX0_9GAMM</name>
<dbReference type="AlphaFoldDB" id="A0A1I1FVX0"/>
<dbReference type="Proteomes" id="UP000199058">
    <property type="component" value="Unassembled WGS sequence"/>
</dbReference>
<accession>A0A1I1FVX0</accession>
<organism evidence="2 3">
    <name type="scientific">Marinospirillum celere</name>
    <dbReference type="NCBI Taxonomy" id="1122252"/>
    <lineage>
        <taxon>Bacteria</taxon>
        <taxon>Pseudomonadati</taxon>
        <taxon>Pseudomonadota</taxon>
        <taxon>Gammaproteobacteria</taxon>
        <taxon>Oceanospirillales</taxon>
        <taxon>Oceanospirillaceae</taxon>
        <taxon>Marinospirillum</taxon>
    </lineage>
</organism>
<dbReference type="Gene3D" id="2.40.160.10">
    <property type="entry name" value="Porin"/>
    <property type="match status" value="1"/>
</dbReference>
<feature type="signal peptide" evidence="1">
    <location>
        <begin position="1"/>
        <end position="23"/>
    </location>
</feature>
<sequence>MNKFALKASAMAVAASLSSGVLASEHNLDMRVSLILDGIYFNELKHGAHSPAGFGGGHDHGHDHGHSHGIEEGFNLGHSELAFEASLGELLDGVLLLGFDNDHIEVEEAYLKTRSLPAGFQVKGGKFLSDIGYINSRHSHDWDFVDRPLVNEYLFGDHGLQETGIQATWLAPSDTYTLIGVELLQGENAEVANYIGEQEAEDGTDRILKDRAGPRLLTAFTKWAPDLGHDHALQLGASGGYSFSYQYTDQHSTRHEDWEGTAWFAGVDAVYKYESGRSYGQGNLTLQAEYFYREIDVDRRDVNFEADGNGPIGHIRNVSSFKNKQDGLYAQAVYGFLPRWEAGVRAEALGLTNDLGRGDGTSHDASFRYSGQLTFRPVEPIFLRAQVNHNDFAEEGDGHSHGGWDLMLQVNVALGAHGAHTF</sequence>
<keyword evidence="3" id="KW-1185">Reference proteome</keyword>
<evidence type="ECO:0000256" key="1">
    <source>
        <dbReference type="SAM" id="SignalP"/>
    </source>
</evidence>
<dbReference type="InterPro" id="IPR023614">
    <property type="entry name" value="Porin_dom_sf"/>
</dbReference>
<dbReference type="OrthoDB" id="9788733at2"/>